<dbReference type="Proteomes" id="UP000003179">
    <property type="component" value="Unassembled WGS sequence"/>
</dbReference>
<dbReference type="PANTHER" id="PTHR32305:SF15">
    <property type="entry name" value="PROTEIN RHSA-RELATED"/>
    <property type="match status" value="1"/>
</dbReference>
<feature type="domain" description="Teneurin-like YD-shell" evidence="4">
    <location>
        <begin position="1005"/>
        <end position="1114"/>
    </location>
</feature>
<evidence type="ECO:0000256" key="1">
    <source>
        <dbReference type="ARBA" id="ARBA00022737"/>
    </source>
</evidence>
<feature type="domain" description="DUF6531" evidence="3">
    <location>
        <begin position="103"/>
        <end position="182"/>
    </location>
</feature>
<keyword evidence="1" id="KW-0677">Repeat</keyword>
<comment type="caution">
    <text evidence="5">The sequence shown here is derived from an EMBL/GenBank/DDBJ whole genome shotgun (WGS) entry which is preliminary data.</text>
</comment>
<dbReference type="InterPro" id="IPR056823">
    <property type="entry name" value="TEN-like_YD-shell"/>
</dbReference>
<dbReference type="SUPFAM" id="SSF63829">
    <property type="entry name" value="Calcium-dependent phosphotriesterase"/>
    <property type="match status" value="1"/>
</dbReference>
<feature type="compositionally biased region" description="Low complexity" evidence="2">
    <location>
        <begin position="923"/>
        <end position="941"/>
    </location>
</feature>
<dbReference type="InterPro" id="IPR045351">
    <property type="entry name" value="DUF6531"/>
</dbReference>
<dbReference type="InterPro" id="IPR050708">
    <property type="entry name" value="T6SS_VgrG/RHS"/>
</dbReference>
<gene>
    <name evidence="5" type="ORF">HMPREF9607_01644</name>
</gene>
<dbReference type="InterPro" id="IPR022385">
    <property type="entry name" value="Rhs_assc_core"/>
</dbReference>
<name>A0ABP2K5T4_9ACTN</name>
<dbReference type="EMBL" id="ADZU01000027">
    <property type="protein sequence ID" value="EFS92301.1"/>
    <property type="molecule type" value="Genomic_DNA"/>
</dbReference>
<dbReference type="Gene3D" id="2.180.10.10">
    <property type="entry name" value="RHS repeat-associated core"/>
    <property type="match status" value="5"/>
</dbReference>
<dbReference type="Pfam" id="PF25023">
    <property type="entry name" value="TEN_YD-shell"/>
    <property type="match status" value="2"/>
</dbReference>
<feature type="domain" description="Teneurin-like YD-shell" evidence="4">
    <location>
        <begin position="514"/>
        <end position="639"/>
    </location>
</feature>
<dbReference type="PANTHER" id="PTHR32305">
    <property type="match status" value="1"/>
</dbReference>
<dbReference type="NCBIfam" id="TIGR03696">
    <property type="entry name" value="Rhs_assc_core"/>
    <property type="match status" value="1"/>
</dbReference>
<evidence type="ECO:0000313" key="5">
    <source>
        <dbReference type="EMBL" id="EFS92301.1"/>
    </source>
</evidence>
<dbReference type="Pfam" id="PF05593">
    <property type="entry name" value="RHS_repeat"/>
    <property type="match status" value="8"/>
</dbReference>
<evidence type="ECO:0000259" key="3">
    <source>
        <dbReference type="Pfam" id="PF20148"/>
    </source>
</evidence>
<dbReference type="NCBIfam" id="TIGR01643">
    <property type="entry name" value="YD_repeat_2x"/>
    <property type="match status" value="13"/>
</dbReference>
<dbReference type="RefSeq" id="WP_002546716.1">
    <property type="nucleotide sequence ID" value="NZ_GL383185.1"/>
</dbReference>
<evidence type="ECO:0000313" key="6">
    <source>
        <dbReference type="Proteomes" id="UP000003179"/>
    </source>
</evidence>
<keyword evidence="6" id="KW-1185">Reference proteome</keyword>
<evidence type="ECO:0000256" key="2">
    <source>
        <dbReference type="SAM" id="MobiDB-lite"/>
    </source>
</evidence>
<organism evidence="5 6">
    <name type="scientific">Cutibacterium modestum HL044PA1</name>
    <dbReference type="NCBI Taxonomy" id="765109"/>
    <lineage>
        <taxon>Bacteria</taxon>
        <taxon>Bacillati</taxon>
        <taxon>Actinomycetota</taxon>
        <taxon>Actinomycetes</taxon>
        <taxon>Propionibacteriales</taxon>
        <taxon>Propionibacteriaceae</taxon>
        <taxon>Cutibacterium</taxon>
        <taxon>Cutibacterium modestum</taxon>
    </lineage>
</organism>
<dbReference type="InterPro" id="IPR031325">
    <property type="entry name" value="RHS_repeat"/>
</dbReference>
<proteinExistence type="predicted"/>
<protein>
    <submittedName>
        <fullName evidence="5">RHS repeat-associated core domain protein</fullName>
    </submittedName>
</protein>
<evidence type="ECO:0000259" key="4">
    <source>
        <dbReference type="Pfam" id="PF25023"/>
    </source>
</evidence>
<accession>A0ABP2K5T4</accession>
<feature type="region of interest" description="Disordered" evidence="2">
    <location>
        <begin position="904"/>
        <end position="941"/>
    </location>
</feature>
<dbReference type="InterPro" id="IPR006530">
    <property type="entry name" value="YD"/>
</dbReference>
<dbReference type="Pfam" id="PF20148">
    <property type="entry name" value="DUF6531"/>
    <property type="match status" value="1"/>
</dbReference>
<sequence length="1673" mass="178038">MPASALEALYEHFCASCQYGSLTVGGLFGQYQRWMGLNDADVAWLEAVCCAFAAAGGSGSVILADVALEAGLRSAGVSMTRADIQVSSPTLSGIDPATGYIEDPVNSATGNFVLPETDVVFGGPSQGLAISRMYNSTLAAAYDEPETCGVLGPGWSTILDQRLIIDDEQVRWVRDDGREIVFPLTDHDGANGSAAAEGCHTVAGPWRAIQDNVWISRGDAADPAVQAADVAGPVWIVADNTGSRWVFTTEGAWVASGTGAGDGVWIERHDGVITSMHSEWGRSVDLFYAQGRLAKAVASDGRSVSYAYDSQGRLVEVTRPDGVHHYQWDGWLLSQVIDASGVAQCVNTFDALGRIRTQRDATGHLTRFTYLPGGVTVADDGQGHHSNTWISDARGRTVGIIDADGQRTSMRYDRYGNLVGATDRAGKVIRHTYNERGHRTRTTLPTGGVIDYGWDEADRLTTISTAGTLRVRLDYDGTQLTPVRLADPQGTTVTMSWDRGLLRHLADATGASISVDYDEYGQIVAITNGVGATWQISHDEAGQISQILTPLGYRTEVTHDQAGRLVERIDPDGACWRYSYDEAGHLETATAPDGGCTRYTWGPDGQITTITDPTGATTTLSYDEVGDLAGIGLPDGASWGFLRDAMARLYGVKDPDGAHWRASYNIIGELTSLTDPTGVSLHATTTAHQAQVTNAAGRVIAANQFDDYGRIVSRTDVFGATSSIDYNTAGLPAVLTDPLGAPTQFDYDRVGHLSAITSPTGLQERYSYDAAGRLASTTDPTGAVTRYLLYDADSRLTGIIDPTGVTTEYSWDPVGRLVETRAGEVVTFTTDYDVCGRPTRTWDPVAGNRHFRYNTAGRLVSAVDAAGQVHRYTWDKRGRLVTATTGTDAISTYRYNQLDQIVESTDPTGGTHRYTWNPAGRLTSHTGSDGTTTSYDTRGGTETVTIDGQVSTRKWWDLEARQLHIDDHTDPAAPLHHTISVDARGLVCDHTTTDRVGKVISRHYWDWDGEGRLTRADDTRSTVSYTYRGDGLPTRITHSALGAASLAWDSAGRLTDVTTPDHHDHWDHDGGLVCGYVHDGHVTRVARDAQGRVTGIEGPSGRWSYGYNEAGSLISATGPRAQHTWTHDAYGRLTSHATSGTDTTFTWDQEGHLTQTCTRAHGHATATQYGYDAAGRRISATSPDGQEERYSWDRRGCLSGITTDATTVSTHVDALGCASRITTKGQQVLVDWDLVTGAPTSIDGHPVLPLPGGRILGATPIGDTNLWREVMPTDPDNPYEPATVTIEGIPETIRMAGNALVVDGHPWWGARLYDPTTATFLSPDPLTPPTGALWANNPYDYANNNPLTLTDPLGTHPVTDDQLALLTHPIGTLAHYVANSVSTLVHHITDPISHWWAIHKDRILSPEFIGGALAIGLGIAVSATGVGGPIGAAIISGALFGAGSTTAIEKCATGHVNWRDVAMSGLVGGFTNGLGSWVSKTALLTKNAGQTVAGLRAMAGVNAFTGSIGSTISYTFSSGPKSLRGYAGALISGGAAGGLDGMAGPTAGSISRNLSKESSPFTEKVIEHTIGFGASTSGSVINSLVSGEHVSLADIGKTSVVNQAVSSAGSRLFPGQHGVESIESSSFGVRSLHGIIKPTGKNARRLWAGSAGRATLGIGANYLLDTFSETSQR</sequence>
<reference evidence="5" key="1">
    <citation type="submission" date="2010-08" db="EMBL/GenBank/DDBJ databases">
        <authorList>
            <person name="Weinstock G."/>
            <person name="Sodergren E."/>
            <person name="Clifton S."/>
            <person name="Fulton L."/>
            <person name="Fulton B."/>
            <person name="Courtney L."/>
            <person name="Fronick C."/>
            <person name="Harrison M."/>
            <person name="Strong C."/>
            <person name="Farmer C."/>
            <person name="Delahaunty K."/>
            <person name="Markovic C."/>
            <person name="Hall O."/>
            <person name="Minx P."/>
            <person name="Tomlinson C."/>
            <person name="Mitreva M."/>
            <person name="Hou S."/>
            <person name="Chen J."/>
            <person name="Wollam A."/>
            <person name="Pepin K.H."/>
            <person name="Johnson M."/>
            <person name="Bhonagiri V."/>
            <person name="Zhang X."/>
            <person name="Suruliraj S."/>
            <person name="Warren W."/>
            <person name="Chinwalla A."/>
            <person name="Mardis E.R."/>
            <person name="Wilson R.K."/>
        </authorList>
    </citation>
    <scope>NUCLEOTIDE SEQUENCE [LARGE SCALE GENOMIC DNA]</scope>
    <source>
        <strain evidence="5">HL044PA1</strain>
    </source>
</reference>